<dbReference type="GO" id="GO:0006351">
    <property type="term" value="P:DNA-templated transcription"/>
    <property type="evidence" value="ECO:0007669"/>
    <property type="project" value="TreeGrafter"/>
</dbReference>
<dbReference type="CDD" id="cd08432">
    <property type="entry name" value="PBP2_GcdR_TrpI_HvrB_AmpR_like"/>
    <property type="match status" value="1"/>
</dbReference>
<evidence type="ECO:0000256" key="2">
    <source>
        <dbReference type="ARBA" id="ARBA00023015"/>
    </source>
</evidence>
<dbReference type="Gene3D" id="1.10.10.10">
    <property type="entry name" value="Winged helix-like DNA-binding domain superfamily/Winged helix DNA-binding domain"/>
    <property type="match status" value="1"/>
</dbReference>
<dbReference type="Pfam" id="PF00126">
    <property type="entry name" value="HTH_1"/>
    <property type="match status" value="1"/>
</dbReference>
<evidence type="ECO:0000313" key="7">
    <source>
        <dbReference type="Proteomes" id="UP000254626"/>
    </source>
</evidence>
<dbReference type="InterPro" id="IPR005119">
    <property type="entry name" value="LysR_subst-bd"/>
</dbReference>
<comment type="caution">
    <text evidence="6">The sequence shown here is derived from an EMBL/GenBank/DDBJ whole genome shotgun (WGS) entry which is preliminary data.</text>
</comment>
<name>A0AAX2LT79_VIBFL</name>
<dbReference type="PANTHER" id="PTHR30537:SF26">
    <property type="entry name" value="GLYCINE CLEAVAGE SYSTEM TRANSCRIPTIONAL ACTIVATOR"/>
    <property type="match status" value="1"/>
</dbReference>
<dbReference type="GO" id="GO:0003700">
    <property type="term" value="F:DNA-binding transcription factor activity"/>
    <property type="evidence" value="ECO:0007669"/>
    <property type="project" value="InterPro"/>
</dbReference>
<evidence type="ECO:0000256" key="4">
    <source>
        <dbReference type="ARBA" id="ARBA00023163"/>
    </source>
</evidence>
<evidence type="ECO:0000313" key="6">
    <source>
        <dbReference type="EMBL" id="SUQ26576.1"/>
    </source>
</evidence>
<dbReference type="SUPFAM" id="SSF46785">
    <property type="entry name" value="Winged helix' DNA-binding domain"/>
    <property type="match status" value="1"/>
</dbReference>
<evidence type="ECO:0000259" key="5">
    <source>
        <dbReference type="PROSITE" id="PS50931"/>
    </source>
</evidence>
<dbReference type="PANTHER" id="PTHR30537">
    <property type="entry name" value="HTH-TYPE TRANSCRIPTIONAL REGULATOR"/>
    <property type="match status" value="1"/>
</dbReference>
<dbReference type="Pfam" id="PF03466">
    <property type="entry name" value="LysR_substrate"/>
    <property type="match status" value="1"/>
</dbReference>
<dbReference type="FunFam" id="1.10.10.10:FF:000001">
    <property type="entry name" value="LysR family transcriptional regulator"/>
    <property type="match status" value="1"/>
</dbReference>
<reference evidence="6 7" key="1">
    <citation type="submission" date="2018-06" db="EMBL/GenBank/DDBJ databases">
        <authorList>
            <consortium name="Pathogen Informatics"/>
            <person name="Doyle S."/>
        </authorList>
    </citation>
    <scope>NUCLEOTIDE SEQUENCE [LARGE SCALE GENOMIC DNA]</scope>
    <source>
        <strain evidence="6 7">NCTC11327</strain>
    </source>
</reference>
<proteinExistence type="inferred from homology"/>
<comment type="similarity">
    <text evidence="1">Belongs to the LysR transcriptional regulatory family.</text>
</comment>
<dbReference type="InterPro" id="IPR000847">
    <property type="entry name" value="LysR_HTH_N"/>
</dbReference>
<protein>
    <submittedName>
        <fullName evidence="6">LysR family transcriptional regulator</fullName>
    </submittedName>
</protein>
<accession>A0AAX2LT79</accession>
<dbReference type="InterPro" id="IPR036390">
    <property type="entry name" value="WH_DNA-bd_sf"/>
</dbReference>
<dbReference type="GO" id="GO:0043565">
    <property type="term" value="F:sequence-specific DNA binding"/>
    <property type="evidence" value="ECO:0007669"/>
    <property type="project" value="TreeGrafter"/>
</dbReference>
<dbReference type="PROSITE" id="PS50931">
    <property type="entry name" value="HTH_LYSR"/>
    <property type="match status" value="1"/>
</dbReference>
<evidence type="ECO:0000256" key="1">
    <source>
        <dbReference type="ARBA" id="ARBA00009437"/>
    </source>
</evidence>
<dbReference type="EMBL" id="UHIP01000002">
    <property type="protein sequence ID" value="SUQ26576.1"/>
    <property type="molecule type" value="Genomic_DNA"/>
</dbReference>
<evidence type="ECO:0000256" key="3">
    <source>
        <dbReference type="ARBA" id="ARBA00023125"/>
    </source>
</evidence>
<dbReference type="SUPFAM" id="SSF53850">
    <property type="entry name" value="Periplasmic binding protein-like II"/>
    <property type="match status" value="1"/>
</dbReference>
<dbReference type="PRINTS" id="PR00039">
    <property type="entry name" value="HTHLYSR"/>
</dbReference>
<keyword evidence="2" id="KW-0805">Transcription regulation</keyword>
<dbReference type="InterPro" id="IPR036388">
    <property type="entry name" value="WH-like_DNA-bd_sf"/>
</dbReference>
<dbReference type="InterPro" id="IPR058163">
    <property type="entry name" value="LysR-type_TF_proteobact-type"/>
</dbReference>
<dbReference type="AlphaFoldDB" id="A0AAX2LT79"/>
<gene>
    <name evidence="6" type="primary">gcvA_5</name>
    <name evidence="6" type="ORF">NCTC11327_03437</name>
</gene>
<sequence>MIKNHSLWATMHLPSTKTLQAFLATAEHLNFTRAADALNLTQGAISRQILALEDLLGVKLFFRHARGLSLTQQGVKFVPHAEDVLRRLRMAIDDVSSTPSTIKLNAPSCVTSWLLPRLMAFQDAHPDIDVELTSTIKHHPDPNFDLFDAVISYGKTPKLPSVMSHLLFEERLTPICRPELLQTYGGELSVKQLTQFTWLHANTEQSDWKLWLTHHGERGLASKLNQHFSTLDQAMNAAQQGFGIAVGDVTLAEQDLAMKRLMMPFDDTVLSGHSYYFLFPKQSDNPMLDRLQNWLVSGYKAQTNL</sequence>
<feature type="domain" description="HTH lysR-type" evidence="5">
    <location>
        <begin position="14"/>
        <end position="71"/>
    </location>
</feature>
<organism evidence="6 7">
    <name type="scientific">Vibrio fluvialis</name>
    <dbReference type="NCBI Taxonomy" id="676"/>
    <lineage>
        <taxon>Bacteria</taxon>
        <taxon>Pseudomonadati</taxon>
        <taxon>Pseudomonadota</taxon>
        <taxon>Gammaproteobacteria</taxon>
        <taxon>Vibrionales</taxon>
        <taxon>Vibrionaceae</taxon>
        <taxon>Vibrio</taxon>
    </lineage>
</organism>
<keyword evidence="4" id="KW-0804">Transcription</keyword>
<keyword evidence="3" id="KW-0238">DNA-binding</keyword>
<dbReference type="Gene3D" id="3.40.190.10">
    <property type="entry name" value="Periplasmic binding protein-like II"/>
    <property type="match status" value="2"/>
</dbReference>
<dbReference type="Proteomes" id="UP000254626">
    <property type="component" value="Unassembled WGS sequence"/>
</dbReference>